<evidence type="ECO:0000256" key="3">
    <source>
        <dbReference type="SAM" id="MobiDB-lite"/>
    </source>
</evidence>
<feature type="region of interest" description="Disordered" evidence="3">
    <location>
        <begin position="444"/>
        <end position="473"/>
    </location>
</feature>
<dbReference type="PANTHER" id="PTHR16305:SF35">
    <property type="entry name" value="TRANSCRIPTIONAL ACTIVATOR DOMAIN"/>
    <property type="match status" value="1"/>
</dbReference>
<dbReference type="InterPro" id="IPR003593">
    <property type="entry name" value="AAA+_ATPase"/>
</dbReference>
<dbReference type="PRINTS" id="PR00038">
    <property type="entry name" value="HTHLUXR"/>
</dbReference>
<dbReference type="InterPro" id="IPR027417">
    <property type="entry name" value="P-loop_NTPase"/>
</dbReference>
<organism evidence="5 6">
    <name type="scientific">Streptomyces cirratus</name>
    <dbReference type="NCBI Taxonomy" id="68187"/>
    <lineage>
        <taxon>Bacteria</taxon>
        <taxon>Bacillati</taxon>
        <taxon>Actinomycetota</taxon>
        <taxon>Actinomycetes</taxon>
        <taxon>Kitasatosporales</taxon>
        <taxon>Streptomycetaceae</taxon>
        <taxon>Streptomyces</taxon>
    </lineage>
</organism>
<name>A0ABQ3EYS1_9ACTN</name>
<accession>A0ABQ3EYS1</accession>
<sequence>MVLFRRAEELSLAHAQIEGCAEGNAGLLLIEAAVGCGKSEFLETVAGHARSRGCVVLRGMGTAAEKGDPLGVLRQLTADAPAGALAHPPQAPEAGRVEAMQAFALSVRELSAAAPVVICVDDLHHADELSTRHLLHLARGSRQARILLVFTESLHERGADPLLRTELLRLPHFLRLRLERLRPEAVRAMLPDRAETETDRLYQASGGNPLLLRALLQDPSARPGDAYTQAVLTCLHRCGAVTPELAEAIAALGALASPAHIARLSGTTETAAARAAAALDAAGLLDGPGLRHPAARAAVLDRMDPAARSELHRRCALLARACGAPDTEVARQLLAARHTAEDWALPVLRSAADQYLADGAPDRAAALLRLAHEACPDDARRADIGIRLAAVAARTDPAAAERHLLEPLAALAEGRLEPRAFGPLARVLAAQGRIDESAAVLERMAGPDGRRPAAPLRPGEVPGDDPLDGLSAFPQWAAPDRTALPGRGAPLPGRPARTVTHPAALWTLPAEPQEASAAHAAELFLRGATLAEGTVEPVVQALRTLLHLHGAARALPWCEGFVRQARQRGATGWQAEFAGLLAEARLRLGDLTGAAETAEGALRAVPERGGSALLSGVAGTLVRAYTAMGRPEAAAAVLSRPVPDRPGGSVHGLNYLRARGQHALATSRFHAALGDFLDIGRHMKRWGLDRPRVLPWRADAAEALIRLGETHQAERFLADQLTTRDADDPWVRGISLRLRASLREPKERQAMLAKAVDELHRSGDQYELARAMTDFGQVLRELGEPARAAMVNRRAWHVAKECGAEALCVKILPGHTGDSPGPGEGADGPDADLVASLSDSEKRVALLAVHGHTNREIAQKLYITVSTVEQHLTRVYRKLDIPGRQSLPVDFHLGVAELV</sequence>
<evidence type="ECO:0000313" key="6">
    <source>
        <dbReference type="Proteomes" id="UP000642673"/>
    </source>
</evidence>
<evidence type="ECO:0000256" key="2">
    <source>
        <dbReference type="ARBA" id="ARBA00022840"/>
    </source>
</evidence>
<dbReference type="SMART" id="SM00382">
    <property type="entry name" value="AAA"/>
    <property type="match status" value="1"/>
</dbReference>
<gene>
    <name evidence="5" type="ORF">GCM10010347_51600</name>
</gene>
<dbReference type="SUPFAM" id="SSF46894">
    <property type="entry name" value="C-terminal effector domain of the bipartite response regulators"/>
    <property type="match status" value="1"/>
</dbReference>
<keyword evidence="2" id="KW-0067">ATP-binding</keyword>
<dbReference type="PANTHER" id="PTHR16305">
    <property type="entry name" value="TESTICULAR SOLUBLE ADENYLYL CYCLASE"/>
    <property type="match status" value="1"/>
</dbReference>
<dbReference type="InterPro" id="IPR016032">
    <property type="entry name" value="Sig_transdc_resp-reg_C-effctor"/>
</dbReference>
<dbReference type="PROSITE" id="PS50043">
    <property type="entry name" value="HTH_LUXR_2"/>
    <property type="match status" value="1"/>
</dbReference>
<proteinExistence type="predicted"/>
<dbReference type="InterPro" id="IPR041664">
    <property type="entry name" value="AAA_16"/>
</dbReference>
<reference evidence="6" key="1">
    <citation type="journal article" date="2019" name="Int. J. Syst. Evol. Microbiol.">
        <title>The Global Catalogue of Microorganisms (GCM) 10K type strain sequencing project: providing services to taxonomists for standard genome sequencing and annotation.</title>
        <authorList>
            <consortium name="The Broad Institute Genomics Platform"/>
            <consortium name="The Broad Institute Genome Sequencing Center for Infectious Disease"/>
            <person name="Wu L."/>
            <person name="Ma J."/>
        </authorList>
    </citation>
    <scope>NUCLEOTIDE SEQUENCE [LARGE SCALE GENOMIC DNA]</scope>
    <source>
        <strain evidence="6">JCM 4738</strain>
    </source>
</reference>
<dbReference type="CDD" id="cd06170">
    <property type="entry name" value="LuxR_C_like"/>
    <property type="match status" value="1"/>
</dbReference>
<feature type="domain" description="HTH luxR-type" evidence="4">
    <location>
        <begin position="830"/>
        <end position="898"/>
    </location>
</feature>
<dbReference type="SMART" id="SM00421">
    <property type="entry name" value="HTH_LUXR"/>
    <property type="match status" value="1"/>
</dbReference>
<comment type="caution">
    <text evidence="5">The sequence shown here is derived from an EMBL/GenBank/DDBJ whole genome shotgun (WGS) entry which is preliminary data.</text>
</comment>
<evidence type="ECO:0000256" key="1">
    <source>
        <dbReference type="ARBA" id="ARBA00022741"/>
    </source>
</evidence>
<dbReference type="PROSITE" id="PS00622">
    <property type="entry name" value="HTH_LUXR_1"/>
    <property type="match status" value="1"/>
</dbReference>
<protein>
    <recommendedName>
        <fullName evidence="4">HTH luxR-type domain-containing protein</fullName>
    </recommendedName>
</protein>
<evidence type="ECO:0000313" key="5">
    <source>
        <dbReference type="EMBL" id="GHB74794.1"/>
    </source>
</evidence>
<evidence type="ECO:0000259" key="4">
    <source>
        <dbReference type="PROSITE" id="PS50043"/>
    </source>
</evidence>
<dbReference type="InterPro" id="IPR036388">
    <property type="entry name" value="WH-like_DNA-bd_sf"/>
</dbReference>
<dbReference type="EMBL" id="BMVP01000012">
    <property type="protein sequence ID" value="GHB74794.1"/>
    <property type="molecule type" value="Genomic_DNA"/>
</dbReference>
<dbReference type="Gene3D" id="1.10.10.10">
    <property type="entry name" value="Winged helix-like DNA-binding domain superfamily/Winged helix DNA-binding domain"/>
    <property type="match status" value="1"/>
</dbReference>
<dbReference type="SUPFAM" id="SSF52540">
    <property type="entry name" value="P-loop containing nucleoside triphosphate hydrolases"/>
    <property type="match status" value="1"/>
</dbReference>
<keyword evidence="1" id="KW-0547">Nucleotide-binding</keyword>
<dbReference type="Pfam" id="PF00196">
    <property type="entry name" value="GerE"/>
    <property type="match status" value="1"/>
</dbReference>
<dbReference type="Pfam" id="PF13191">
    <property type="entry name" value="AAA_16"/>
    <property type="match status" value="1"/>
</dbReference>
<keyword evidence="6" id="KW-1185">Reference proteome</keyword>
<dbReference type="Proteomes" id="UP000642673">
    <property type="component" value="Unassembled WGS sequence"/>
</dbReference>
<dbReference type="InterPro" id="IPR000792">
    <property type="entry name" value="Tscrpt_reg_LuxR_C"/>
</dbReference>
<dbReference type="RefSeq" id="WP_190186605.1">
    <property type="nucleotide sequence ID" value="NZ_BMVP01000012.1"/>
</dbReference>